<dbReference type="RefSeq" id="WP_015217670.1">
    <property type="nucleotide sequence ID" value="NC_019772.1"/>
</dbReference>
<keyword evidence="6 10" id="KW-0802">TPR repeat</keyword>
<dbReference type="InterPro" id="IPR011990">
    <property type="entry name" value="TPR-like_helical_dom_sf"/>
</dbReference>
<feature type="repeat" description="TPR" evidence="10">
    <location>
        <begin position="344"/>
        <end position="377"/>
    </location>
</feature>
<dbReference type="SMART" id="SM00028">
    <property type="entry name" value="TPR"/>
    <property type="match status" value="14"/>
</dbReference>
<evidence type="ECO:0000256" key="8">
    <source>
        <dbReference type="ARBA" id="ARBA00023175"/>
    </source>
</evidence>
<name>K9ZQJ0_ANACC</name>
<evidence type="ECO:0000313" key="13">
    <source>
        <dbReference type="Proteomes" id="UP000010474"/>
    </source>
</evidence>
<geneLocation type="plasmid" evidence="12 13">
    <name>pANACY.01</name>
</geneLocation>
<feature type="repeat" description="TPR" evidence="10">
    <location>
        <begin position="554"/>
        <end position="587"/>
    </location>
</feature>
<dbReference type="GO" id="GO:0007018">
    <property type="term" value="P:microtubule-based movement"/>
    <property type="evidence" value="ECO:0007669"/>
    <property type="project" value="TreeGrafter"/>
</dbReference>
<dbReference type="Pfam" id="PF13374">
    <property type="entry name" value="TPR_10"/>
    <property type="match status" value="1"/>
</dbReference>
<keyword evidence="12" id="KW-0614">Plasmid</keyword>
<keyword evidence="8" id="KW-0505">Motor protein</keyword>
<dbReference type="PANTHER" id="PTHR45783:SF3">
    <property type="entry name" value="KINESIN LIGHT CHAIN"/>
    <property type="match status" value="1"/>
</dbReference>
<dbReference type="PATRIC" id="fig|272123.3.peg.6243"/>
<accession>K9ZQJ0</accession>
<keyword evidence="3" id="KW-0963">Cytoplasm</keyword>
<dbReference type="Pfam" id="PF13424">
    <property type="entry name" value="TPR_12"/>
    <property type="match status" value="6"/>
</dbReference>
<dbReference type="GO" id="GO:0005874">
    <property type="term" value="C:microtubule"/>
    <property type="evidence" value="ECO:0007669"/>
    <property type="project" value="UniProtKB-KW"/>
</dbReference>
<dbReference type="GO" id="GO:0019894">
    <property type="term" value="F:kinesin binding"/>
    <property type="evidence" value="ECO:0007669"/>
    <property type="project" value="TreeGrafter"/>
</dbReference>
<evidence type="ECO:0000256" key="6">
    <source>
        <dbReference type="ARBA" id="ARBA00022803"/>
    </source>
</evidence>
<dbReference type="InterPro" id="IPR019734">
    <property type="entry name" value="TPR_rpt"/>
</dbReference>
<organism evidence="12 13">
    <name type="scientific">Anabaena cylindrica (strain ATCC 27899 / PCC 7122)</name>
    <dbReference type="NCBI Taxonomy" id="272123"/>
    <lineage>
        <taxon>Bacteria</taxon>
        <taxon>Bacillati</taxon>
        <taxon>Cyanobacteriota</taxon>
        <taxon>Cyanophyceae</taxon>
        <taxon>Nostocales</taxon>
        <taxon>Nostocaceae</taxon>
        <taxon>Anabaena</taxon>
    </lineage>
</organism>
<evidence type="ECO:0000256" key="5">
    <source>
        <dbReference type="ARBA" id="ARBA00022737"/>
    </source>
</evidence>
<evidence type="ECO:0000256" key="2">
    <source>
        <dbReference type="ARBA" id="ARBA00009622"/>
    </source>
</evidence>
<dbReference type="Gene3D" id="1.25.40.10">
    <property type="entry name" value="Tetratricopeptide repeat domain"/>
    <property type="match status" value="5"/>
</dbReference>
<feature type="repeat" description="TPR" evidence="10">
    <location>
        <begin position="92"/>
        <end position="125"/>
    </location>
</feature>
<keyword evidence="9" id="KW-0206">Cytoskeleton</keyword>
<dbReference type="InterPro" id="IPR024983">
    <property type="entry name" value="CHAT_dom"/>
</dbReference>
<keyword evidence="13" id="KW-1185">Reference proteome</keyword>
<dbReference type="Pfam" id="PF12770">
    <property type="entry name" value="CHAT"/>
    <property type="match status" value="1"/>
</dbReference>
<reference evidence="13" key="1">
    <citation type="journal article" date="2013" name="Proc. Natl. Acad. Sci. U.S.A.">
        <title>Improving the coverage of the cyanobacterial phylum using diversity-driven genome sequencing.</title>
        <authorList>
            <person name="Shih P.M."/>
            <person name="Wu D."/>
            <person name="Latifi A."/>
            <person name="Axen S.D."/>
            <person name="Fewer D.P."/>
            <person name="Talla E."/>
            <person name="Calteau A."/>
            <person name="Cai F."/>
            <person name="Tandeau de Marsac N."/>
            <person name="Rippka R."/>
            <person name="Herdman M."/>
            <person name="Sivonen K."/>
            <person name="Coursin T."/>
            <person name="Laurent T."/>
            <person name="Goodwin L."/>
            <person name="Nolan M."/>
            <person name="Davenport K.W."/>
            <person name="Han C.S."/>
            <person name="Rubin E.M."/>
            <person name="Eisen J.A."/>
            <person name="Woyke T."/>
            <person name="Gugger M."/>
            <person name="Kerfeld C.A."/>
        </authorList>
    </citation>
    <scope>NUCLEOTIDE SEQUENCE [LARGE SCALE GENOMIC DNA]</scope>
    <source>
        <strain evidence="13">ATCC 27899 / PCC 7122</strain>
    </source>
</reference>
<dbReference type="SUPFAM" id="SSF48452">
    <property type="entry name" value="TPR-like"/>
    <property type="match status" value="5"/>
</dbReference>
<dbReference type="EMBL" id="CP003660">
    <property type="protein sequence ID" value="AFZ61059.1"/>
    <property type="molecule type" value="Genomic_DNA"/>
</dbReference>
<comment type="subcellular location">
    <subcellularLocation>
        <location evidence="1">Cytoplasm</location>
        <location evidence="1">Cytoskeleton</location>
    </subcellularLocation>
</comment>
<dbReference type="HOGENOM" id="CLU_002404_1_0_3"/>
<evidence type="ECO:0000256" key="10">
    <source>
        <dbReference type="PROSITE-ProRule" id="PRU00339"/>
    </source>
</evidence>
<evidence type="ECO:0000256" key="9">
    <source>
        <dbReference type="ARBA" id="ARBA00023212"/>
    </source>
</evidence>
<feature type="repeat" description="TPR" evidence="10">
    <location>
        <begin position="386"/>
        <end position="419"/>
    </location>
</feature>
<dbReference type="PROSITE" id="PS50005">
    <property type="entry name" value="TPR"/>
    <property type="match status" value="5"/>
</dbReference>
<dbReference type="PRINTS" id="PR00381">
    <property type="entry name" value="KINESINLIGHT"/>
</dbReference>
<keyword evidence="4" id="KW-0493">Microtubule</keyword>
<dbReference type="KEGG" id="acy:Anacy_5758"/>
<dbReference type="GO" id="GO:0005871">
    <property type="term" value="C:kinesin complex"/>
    <property type="evidence" value="ECO:0007669"/>
    <property type="project" value="InterPro"/>
</dbReference>
<comment type="similarity">
    <text evidence="2">Belongs to the kinesin light chain family.</text>
</comment>
<dbReference type="OrthoDB" id="9797911at2"/>
<keyword evidence="7" id="KW-0175">Coiled coil</keyword>
<dbReference type="PANTHER" id="PTHR45783">
    <property type="entry name" value="KINESIN LIGHT CHAIN"/>
    <property type="match status" value="1"/>
</dbReference>
<feature type="repeat" description="TPR" evidence="10">
    <location>
        <begin position="218"/>
        <end position="251"/>
    </location>
</feature>
<keyword evidence="5" id="KW-0677">Repeat</keyword>
<proteinExistence type="inferred from homology"/>
<gene>
    <name evidence="12" type="ordered locus">Anacy_5758</name>
</gene>
<evidence type="ECO:0000256" key="7">
    <source>
        <dbReference type="ARBA" id="ARBA00023054"/>
    </source>
</evidence>
<dbReference type="GO" id="GO:0005737">
    <property type="term" value="C:cytoplasm"/>
    <property type="evidence" value="ECO:0007669"/>
    <property type="project" value="TreeGrafter"/>
</dbReference>
<evidence type="ECO:0000259" key="11">
    <source>
        <dbReference type="Pfam" id="PF12770"/>
    </source>
</evidence>
<sequence length="1257" mass="141369">MEQIINQLIQLNLKVVELAGQGNLKHAMTVAQQAVNIGVNQQLTENSAYCDSLNNLAELHRIQGHYLEAKPLYLQALNIRKKLFGDEHPDVAQSLNNLAALYHAQGNYPAAAELFLEALELWKVCFGEEDFEVATTLNNLAEIYREQGQYLKAEQVHLEALTMRRSLFGDEHPDIAQSLTNLAALYTSTGRYSNAEEMHLEALAMKTRLFGEGHLDIASSLNNLGKVYDAQGRYLEAKSKFLEALEICQKNLGEEHPYIAFILSNIAGIYQEQGSYLDAEKKYLEVLSMRKRLLSEEHPDIANSLDHLGEVYLIQGNYLVAEQKYLEAYDLRKRLFSWEHPDIAESLSNLAVVFTYQGRYMEAKEQYSQALPMLEKLLGKKHLSIAHLLNNMAGLDEAQGDYSEAEQKYLKALEIQKNILGNEHPVIADTLNQIAALYRIQGRYSESEQLHLEGLAMRKRLLGEHHPFIATNLNNLAVLYDDLHQYDQSESLLIEALEIVKNVFGNEHPHVASSMNNLAVIYDFQGRYQEAEKLHLETLKLRILLLGEEHIQIANSLNNLGELYFSLGRYQEAEQKYVETLAMRKRLLGEEHPDVAFSLNNLATLLAATNRPDESLLCRIQGSKINNKMIRNIFAFSSESDRLAFLKKIRNDFDLFLSLVNKHLFNLDSAKLAAFDFVLQRKALTASALASQNAALYSGRYPQLQVQLHHLRDLNTQLIHLTFSVPQAGATGVNELPNYRENLAQLQVQYNYLQKQLALQVPEIQLSESNFDRQAIAKALPIDSILVEFVRFNVFDFPAIQAQGETQWHPPRYLAFVFRSGQPDTIQMVDLGAAETIDQLIQVFRLQASDYTEPTLAWSKNSQTPKLQIKPYNSTPAIKLSQALFHPIRDLVKDCRHLIIAPDSNLNLVPFQILPFGTTGSRLLMDEYIISYLSVGREILRSQVKPPTGSISAPLIIADPDFDLTADLTVDATTDRNTSNILRQPIPELLTTFITKGLSRAPGTRFLGESVAKKLPDAKLYLGAEALETRLTSSECPNIMLIATHGLFQSNSESQPVTKKGNLLSMEHLRKIKVENPMLRSGLALAGANTWLSGGKLPKDAGKGFLFAQDIASLDLWANELTVLSACDTARGDIQIGEGVFGLRRAFAVAGSKTLVMSLWPVPDKATALLMERFFDNLQSGMDRAEALHSAQNYIRNITVKELRKSALGLEVLKTLLDVRELTVDSKISCQEYDTPLKHPFYWGAWICQGETDRLVI</sequence>
<feature type="domain" description="CHAT" evidence="11">
    <location>
        <begin position="877"/>
        <end position="1250"/>
    </location>
</feature>
<evidence type="ECO:0000256" key="4">
    <source>
        <dbReference type="ARBA" id="ARBA00022701"/>
    </source>
</evidence>
<evidence type="ECO:0000256" key="3">
    <source>
        <dbReference type="ARBA" id="ARBA00022490"/>
    </source>
</evidence>
<dbReference type="InterPro" id="IPR002151">
    <property type="entry name" value="Kinesin_light"/>
</dbReference>
<dbReference type="AlphaFoldDB" id="K9ZQJ0"/>
<dbReference type="Proteomes" id="UP000010474">
    <property type="component" value="Plasmid pANACY.01"/>
</dbReference>
<evidence type="ECO:0000256" key="1">
    <source>
        <dbReference type="ARBA" id="ARBA00004245"/>
    </source>
</evidence>
<protein>
    <submittedName>
        <fullName evidence="12">Tetratricopeptide TPR_2 repeat-containing protein</fullName>
    </submittedName>
</protein>
<evidence type="ECO:0000313" key="12">
    <source>
        <dbReference type="EMBL" id="AFZ61059.1"/>
    </source>
</evidence>